<organism evidence="5">
    <name type="scientific">Euplotes harpa</name>
    <dbReference type="NCBI Taxonomy" id="151035"/>
    <lineage>
        <taxon>Eukaryota</taxon>
        <taxon>Sar</taxon>
        <taxon>Alveolata</taxon>
        <taxon>Ciliophora</taxon>
        <taxon>Intramacronucleata</taxon>
        <taxon>Spirotrichea</taxon>
        <taxon>Hypotrichia</taxon>
        <taxon>Euplotida</taxon>
        <taxon>Euplotidae</taxon>
        <taxon>Euplotes</taxon>
    </lineage>
</organism>
<name>A0A7S3JP10_9SPIT</name>
<gene>
    <name evidence="5" type="ORF">EHAR0213_LOCUS17167</name>
</gene>
<protein>
    <recommendedName>
        <fullName evidence="6">40S ribosomal protein S15</fullName>
    </recommendedName>
</protein>
<evidence type="ECO:0000256" key="2">
    <source>
        <dbReference type="ARBA" id="ARBA00022980"/>
    </source>
</evidence>
<dbReference type="Pfam" id="PF00203">
    <property type="entry name" value="Ribosomal_S19"/>
    <property type="match status" value="1"/>
</dbReference>
<dbReference type="InterPro" id="IPR002222">
    <property type="entry name" value="Ribosomal_uS19"/>
</dbReference>
<dbReference type="FunFam" id="3.30.860.10:FF:000002">
    <property type="entry name" value="40S ribosomal protein S15"/>
    <property type="match status" value="1"/>
</dbReference>
<accession>A0A7S3JP10</accession>
<keyword evidence="3 4" id="KW-0687">Ribonucleoprotein</keyword>
<dbReference type="PANTHER" id="PTHR11880:SF2">
    <property type="entry name" value="SMALL RIBOSOMAL SUBUNIT PROTEIN US19"/>
    <property type="match status" value="1"/>
</dbReference>
<dbReference type="SUPFAM" id="SSF54570">
    <property type="entry name" value="Ribosomal protein S19"/>
    <property type="match status" value="1"/>
</dbReference>
<evidence type="ECO:0000256" key="4">
    <source>
        <dbReference type="RuleBase" id="RU003485"/>
    </source>
</evidence>
<evidence type="ECO:0000256" key="1">
    <source>
        <dbReference type="ARBA" id="ARBA00007345"/>
    </source>
</evidence>
<reference evidence="5" key="1">
    <citation type="submission" date="2021-01" db="EMBL/GenBank/DDBJ databases">
        <authorList>
            <person name="Corre E."/>
            <person name="Pelletier E."/>
            <person name="Niang G."/>
            <person name="Scheremetjew M."/>
            <person name="Finn R."/>
            <person name="Kale V."/>
            <person name="Holt S."/>
            <person name="Cochrane G."/>
            <person name="Meng A."/>
            <person name="Brown T."/>
            <person name="Cohen L."/>
        </authorList>
    </citation>
    <scope>NUCLEOTIDE SEQUENCE</scope>
    <source>
        <strain evidence="5">FSP1.4</strain>
    </source>
</reference>
<keyword evidence="2 4" id="KW-0689">Ribosomal protein</keyword>
<dbReference type="GO" id="GO:0003735">
    <property type="term" value="F:structural constituent of ribosome"/>
    <property type="evidence" value="ECO:0007669"/>
    <property type="project" value="InterPro"/>
</dbReference>
<comment type="similarity">
    <text evidence="1 4">Belongs to the universal ribosomal protein uS19 family.</text>
</comment>
<evidence type="ECO:0000256" key="3">
    <source>
        <dbReference type="ARBA" id="ARBA00023274"/>
    </source>
</evidence>
<dbReference type="InterPro" id="IPR005713">
    <property type="entry name" value="Ribosomal_uS19_euk/arc"/>
</dbReference>
<dbReference type="NCBIfam" id="TIGR01025">
    <property type="entry name" value="uS19_arch"/>
    <property type="match status" value="1"/>
</dbReference>
<dbReference type="AlphaFoldDB" id="A0A7S3JP10"/>
<dbReference type="PIRSF" id="PIRSF002144">
    <property type="entry name" value="Ribosomal_S19"/>
    <property type="match status" value="1"/>
</dbReference>
<dbReference type="HAMAP" id="MF_00531">
    <property type="entry name" value="Ribosomal_uS19"/>
    <property type="match status" value="1"/>
</dbReference>
<dbReference type="PRINTS" id="PR00975">
    <property type="entry name" value="RIBOSOMALS19"/>
</dbReference>
<dbReference type="GO" id="GO:0000028">
    <property type="term" value="P:ribosomal small subunit assembly"/>
    <property type="evidence" value="ECO:0007669"/>
    <property type="project" value="TreeGrafter"/>
</dbReference>
<dbReference type="NCBIfam" id="NF003121">
    <property type="entry name" value="PRK04038.1"/>
    <property type="match status" value="1"/>
</dbReference>
<dbReference type="GO" id="GO:0022627">
    <property type="term" value="C:cytosolic small ribosomal subunit"/>
    <property type="evidence" value="ECO:0007669"/>
    <property type="project" value="TreeGrafter"/>
</dbReference>
<evidence type="ECO:0008006" key="6">
    <source>
        <dbReference type="Google" id="ProtNLM"/>
    </source>
</evidence>
<evidence type="ECO:0000313" key="5">
    <source>
        <dbReference type="EMBL" id="CAE0358245.1"/>
    </source>
</evidence>
<dbReference type="GO" id="GO:0006412">
    <property type="term" value="P:translation"/>
    <property type="evidence" value="ECO:0007669"/>
    <property type="project" value="InterPro"/>
</dbReference>
<dbReference type="PANTHER" id="PTHR11880">
    <property type="entry name" value="RIBOSOMAL PROTEIN S19P FAMILY MEMBER"/>
    <property type="match status" value="1"/>
</dbReference>
<dbReference type="InterPro" id="IPR023575">
    <property type="entry name" value="Ribosomal_uS19_SF"/>
</dbReference>
<dbReference type="Gene3D" id="3.30.860.10">
    <property type="entry name" value="30s Ribosomal Protein S19, Chain A"/>
    <property type="match status" value="1"/>
</dbReference>
<sequence length="151" mass="17189">MASTEANVEVQQPVKKSFKKSMYRGVELHDLLEMKLHNVVKLLRSRQRRRFSRGMQKKYDTLLKKLKKAKADAQQGERPKGVKTHLRNAIVLPEMVGSIVEVYRGNEFVPVEVKTEMIGHYLGEFSITYKPVTHGKLGVGATRSSKFTSTT</sequence>
<proteinExistence type="inferred from homology"/>
<dbReference type="EMBL" id="HBII01041014">
    <property type="protein sequence ID" value="CAE0358245.1"/>
    <property type="molecule type" value="Transcribed_RNA"/>
</dbReference>